<dbReference type="PANTHER" id="PTHR46470:SF2">
    <property type="entry name" value="GLYCERALDEHYDE 3-PHOSPHATE PHOSPHATASE"/>
    <property type="match status" value="1"/>
</dbReference>
<dbReference type="PRINTS" id="PR00413">
    <property type="entry name" value="HADHALOGNASE"/>
</dbReference>
<dbReference type="Proteomes" id="UP000809081">
    <property type="component" value="Unassembled WGS sequence"/>
</dbReference>
<dbReference type="InterPro" id="IPR051400">
    <property type="entry name" value="HAD-like_hydrolase"/>
</dbReference>
<sequence length="250" mass="28578">MLAYKNYIFDLYGTLVYIETDEESLDFWKAIAELYGSMGAIYEANDLKKTYLQLVADEESRQSEACQLSHVEIDLLQVFKRLYIECPNRDSISWDPDLETASRLMATAFRIQSRKALRAYDGTLPVLAYLKSQGVKIFLLSNAQSAFTLQEIKQTGLYDYFDKIYISSDYGIKKPQAQFLEQVLKDNQLEIKDSLMIGNDFTTDIAIADHLGMASLFINSFGYDDKDLEEKNISKVPVIDEIGDMIGRIK</sequence>
<dbReference type="NCBIfam" id="TIGR01549">
    <property type="entry name" value="HAD-SF-IA-v1"/>
    <property type="match status" value="1"/>
</dbReference>
<comment type="caution">
    <text evidence="5">The sequence shown here is derived from an EMBL/GenBank/DDBJ whole genome shotgun (WGS) entry which is preliminary data.</text>
</comment>
<evidence type="ECO:0000256" key="1">
    <source>
        <dbReference type="ARBA" id="ARBA00001946"/>
    </source>
</evidence>
<gene>
    <name evidence="5" type="ORF">JOC31_001188</name>
</gene>
<dbReference type="Gene3D" id="1.10.150.520">
    <property type="match status" value="1"/>
</dbReference>
<dbReference type="InterPro" id="IPR023214">
    <property type="entry name" value="HAD_sf"/>
</dbReference>
<accession>A0ABS2PLQ1</accession>
<evidence type="ECO:0000256" key="3">
    <source>
        <dbReference type="ARBA" id="ARBA00022801"/>
    </source>
</evidence>
<evidence type="ECO:0000313" key="5">
    <source>
        <dbReference type="EMBL" id="MBM7636367.1"/>
    </source>
</evidence>
<keyword evidence="2" id="KW-0479">Metal-binding</keyword>
<keyword evidence="3 5" id="KW-0378">Hydrolase</keyword>
<dbReference type="SFLD" id="SFLDS00003">
    <property type="entry name" value="Haloacid_Dehalogenase"/>
    <property type="match status" value="1"/>
</dbReference>
<dbReference type="Pfam" id="PF00702">
    <property type="entry name" value="Hydrolase"/>
    <property type="match status" value="1"/>
</dbReference>
<organism evidence="5 6">
    <name type="scientific">Streptococcus saliviloxodontae</name>
    <dbReference type="NCBI Taxonomy" id="1349416"/>
    <lineage>
        <taxon>Bacteria</taxon>
        <taxon>Bacillati</taxon>
        <taxon>Bacillota</taxon>
        <taxon>Bacilli</taxon>
        <taxon>Lactobacillales</taxon>
        <taxon>Streptococcaceae</taxon>
        <taxon>Streptococcus</taxon>
    </lineage>
</organism>
<keyword evidence="6" id="KW-1185">Reference proteome</keyword>
<comment type="cofactor">
    <cofactor evidence="1">
        <name>Mg(2+)</name>
        <dbReference type="ChEBI" id="CHEBI:18420"/>
    </cofactor>
</comment>
<proteinExistence type="predicted"/>
<dbReference type="Gene3D" id="3.40.50.1000">
    <property type="entry name" value="HAD superfamily/HAD-like"/>
    <property type="match status" value="1"/>
</dbReference>
<protein>
    <submittedName>
        <fullName evidence="5">Hydrolase of the HAD superfamily</fullName>
    </submittedName>
</protein>
<dbReference type="SUPFAM" id="SSF56784">
    <property type="entry name" value="HAD-like"/>
    <property type="match status" value="1"/>
</dbReference>
<dbReference type="PANTHER" id="PTHR46470">
    <property type="entry name" value="N-ACYLNEURAMINATE-9-PHOSPHATASE"/>
    <property type="match status" value="1"/>
</dbReference>
<reference evidence="5 6" key="1">
    <citation type="submission" date="2021-01" db="EMBL/GenBank/DDBJ databases">
        <title>Genomic Encyclopedia of Type Strains, Phase IV (KMG-IV): sequencing the most valuable type-strain genomes for metagenomic binning, comparative biology and taxonomic classification.</title>
        <authorList>
            <person name="Goeker M."/>
        </authorList>
    </citation>
    <scope>NUCLEOTIDE SEQUENCE [LARGE SCALE GENOMIC DNA]</scope>
    <source>
        <strain evidence="5 6">DSM 27513</strain>
    </source>
</reference>
<evidence type="ECO:0000256" key="2">
    <source>
        <dbReference type="ARBA" id="ARBA00022723"/>
    </source>
</evidence>
<dbReference type="SFLD" id="SFLDG01129">
    <property type="entry name" value="C1.5:_HAD__Beta-PGM__Phosphata"/>
    <property type="match status" value="1"/>
</dbReference>
<evidence type="ECO:0000256" key="4">
    <source>
        <dbReference type="ARBA" id="ARBA00022842"/>
    </source>
</evidence>
<dbReference type="EMBL" id="JAFBEI010000022">
    <property type="protein sequence ID" value="MBM7636367.1"/>
    <property type="molecule type" value="Genomic_DNA"/>
</dbReference>
<evidence type="ECO:0000313" key="6">
    <source>
        <dbReference type="Proteomes" id="UP000809081"/>
    </source>
</evidence>
<dbReference type="InterPro" id="IPR006439">
    <property type="entry name" value="HAD-SF_hydro_IA"/>
</dbReference>
<dbReference type="InterPro" id="IPR036412">
    <property type="entry name" value="HAD-like_sf"/>
</dbReference>
<dbReference type="GO" id="GO:0016787">
    <property type="term" value="F:hydrolase activity"/>
    <property type="evidence" value="ECO:0007669"/>
    <property type="project" value="UniProtKB-KW"/>
</dbReference>
<keyword evidence="4" id="KW-0460">Magnesium</keyword>
<dbReference type="RefSeq" id="WP_205017245.1">
    <property type="nucleotide sequence ID" value="NZ_JAFBEI010000022.1"/>
</dbReference>
<name>A0ABS2PLQ1_9STRE</name>